<name>A0ABY8EC17_9FIRM</name>
<proteinExistence type="predicted"/>
<evidence type="ECO:0000313" key="3">
    <source>
        <dbReference type="Proteomes" id="UP001222800"/>
    </source>
</evidence>
<keyword evidence="1" id="KW-0472">Membrane</keyword>
<gene>
    <name evidence="2" type="ORF">P4S50_19740</name>
</gene>
<organism evidence="2 3">
    <name type="scientific">Tepidibacter hydrothermalis</name>
    <dbReference type="NCBI Taxonomy" id="3036126"/>
    <lineage>
        <taxon>Bacteria</taxon>
        <taxon>Bacillati</taxon>
        <taxon>Bacillota</taxon>
        <taxon>Clostridia</taxon>
        <taxon>Peptostreptococcales</taxon>
        <taxon>Peptostreptococcaceae</taxon>
        <taxon>Tepidibacter</taxon>
    </lineage>
</organism>
<sequence>MANILSIAGSNSKYKLPDCRPAGFLAGLWHGLILPITFIISIFNPKVRIYETNNRGFLYDLGFVIGIGSNFNNVNS</sequence>
<dbReference type="RefSeq" id="WP_277732430.1">
    <property type="nucleotide sequence ID" value="NZ_CP120733.1"/>
</dbReference>
<keyword evidence="1" id="KW-0812">Transmembrane</keyword>
<dbReference type="Proteomes" id="UP001222800">
    <property type="component" value="Chromosome"/>
</dbReference>
<keyword evidence="1" id="KW-1133">Transmembrane helix</keyword>
<evidence type="ECO:0000313" key="2">
    <source>
        <dbReference type="EMBL" id="WFD10463.1"/>
    </source>
</evidence>
<reference evidence="2 3" key="1">
    <citation type="submission" date="2023-03" db="EMBL/GenBank/DDBJ databases">
        <title>Complete genome sequence of Tepidibacter sp. SWIR-1, isolated from a deep-sea hydrothermal vent.</title>
        <authorList>
            <person name="Li X."/>
        </authorList>
    </citation>
    <scope>NUCLEOTIDE SEQUENCE [LARGE SCALE GENOMIC DNA]</scope>
    <source>
        <strain evidence="2 3">SWIR-1</strain>
    </source>
</reference>
<evidence type="ECO:0000256" key="1">
    <source>
        <dbReference type="SAM" id="Phobius"/>
    </source>
</evidence>
<keyword evidence="3" id="KW-1185">Reference proteome</keyword>
<protein>
    <recommendedName>
        <fullName evidence="4">Transmembrane protein</fullName>
    </recommendedName>
</protein>
<dbReference type="EMBL" id="CP120733">
    <property type="protein sequence ID" value="WFD10463.1"/>
    <property type="molecule type" value="Genomic_DNA"/>
</dbReference>
<accession>A0ABY8EC17</accession>
<feature type="transmembrane region" description="Helical" evidence="1">
    <location>
        <begin position="22"/>
        <end position="43"/>
    </location>
</feature>
<evidence type="ECO:0008006" key="4">
    <source>
        <dbReference type="Google" id="ProtNLM"/>
    </source>
</evidence>